<sequence length="155" mass="18078">MFSREQRGGGYRKRGSTRQIETYRSWNVETLGIPTPNIDDSTQYRPWNAAALSLESESSMDIDEEPSNDTQRPTLIELDSSPVKLPKLANKDNHQGSQNQITTQSNAMEELKQLNWEDYYKQMMQEEAKRSIEIRRQKQNENLFDKSILDEFDSL</sequence>
<proteinExistence type="predicted"/>
<accession>A0A9N8ZIR0</accession>
<reference evidence="2" key="1">
    <citation type="submission" date="2021-06" db="EMBL/GenBank/DDBJ databases">
        <authorList>
            <person name="Kallberg Y."/>
            <person name="Tangrot J."/>
            <person name="Rosling A."/>
        </authorList>
    </citation>
    <scope>NUCLEOTIDE SEQUENCE</scope>
    <source>
        <strain evidence="2">87-6 pot B 2015</strain>
    </source>
</reference>
<keyword evidence="3" id="KW-1185">Reference proteome</keyword>
<evidence type="ECO:0000313" key="2">
    <source>
        <dbReference type="EMBL" id="CAG8497174.1"/>
    </source>
</evidence>
<gene>
    <name evidence="2" type="ORF">FMOSSE_LOCUS3842</name>
</gene>
<comment type="caution">
    <text evidence="2">The sequence shown here is derived from an EMBL/GenBank/DDBJ whole genome shotgun (WGS) entry which is preliminary data.</text>
</comment>
<organism evidence="2 3">
    <name type="scientific">Funneliformis mosseae</name>
    <name type="common">Endomycorrhizal fungus</name>
    <name type="synonym">Glomus mosseae</name>
    <dbReference type="NCBI Taxonomy" id="27381"/>
    <lineage>
        <taxon>Eukaryota</taxon>
        <taxon>Fungi</taxon>
        <taxon>Fungi incertae sedis</taxon>
        <taxon>Mucoromycota</taxon>
        <taxon>Glomeromycotina</taxon>
        <taxon>Glomeromycetes</taxon>
        <taxon>Glomerales</taxon>
        <taxon>Glomeraceae</taxon>
        <taxon>Funneliformis</taxon>
    </lineage>
</organism>
<evidence type="ECO:0000256" key="1">
    <source>
        <dbReference type="SAM" id="MobiDB-lite"/>
    </source>
</evidence>
<feature type="compositionally biased region" description="Acidic residues" evidence="1">
    <location>
        <begin position="58"/>
        <end position="67"/>
    </location>
</feature>
<feature type="region of interest" description="Disordered" evidence="1">
    <location>
        <begin position="55"/>
        <end position="79"/>
    </location>
</feature>
<dbReference type="Proteomes" id="UP000789375">
    <property type="component" value="Unassembled WGS sequence"/>
</dbReference>
<dbReference type="EMBL" id="CAJVPP010000605">
    <property type="protein sequence ID" value="CAG8497174.1"/>
    <property type="molecule type" value="Genomic_DNA"/>
</dbReference>
<protein>
    <submittedName>
        <fullName evidence="2">6812_t:CDS:1</fullName>
    </submittedName>
</protein>
<name>A0A9N8ZIR0_FUNMO</name>
<dbReference type="AlphaFoldDB" id="A0A9N8ZIR0"/>
<evidence type="ECO:0000313" key="3">
    <source>
        <dbReference type="Proteomes" id="UP000789375"/>
    </source>
</evidence>